<dbReference type="AlphaFoldDB" id="A0A087M5C0"/>
<dbReference type="Gene3D" id="3.20.20.450">
    <property type="entry name" value="EAL domain"/>
    <property type="match status" value="1"/>
</dbReference>
<keyword evidence="10" id="KW-0418">Kinase</keyword>
<dbReference type="GO" id="GO:0007165">
    <property type="term" value="P:signal transduction"/>
    <property type="evidence" value="ECO:0007669"/>
    <property type="project" value="UniProtKB-ARBA"/>
</dbReference>
<evidence type="ECO:0000313" key="10">
    <source>
        <dbReference type="EMBL" id="KFL32073.1"/>
    </source>
</evidence>
<dbReference type="InterPro" id="IPR043128">
    <property type="entry name" value="Rev_trsase/Diguanyl_cyclase"/>
</dbReference>
<dbReference type="InterPro" id="IPR006189">
    <property type="entry name" value="CHASE_dom"/>
</dbReference>
<evidence type="ECO:0000256" key="1">
    <source>
        <dbReference type="ARBA" id="ARBA00004370"/>
    </source>
</evidence>
<dbReference type="GO" id="GO:0016301">
    <property type="term" value="F:kinase activity"/>
    <property type="evidence" value="ECO:0007669"/>
    <property type="project" value="UniProtKB-KW"/>
</dbReference>
<dbReference type="CDD" id="cd01949">
    <property type="entry name" value="GGDEF"/>
    <property type="match status" value="1"/>
</dbReference>
<dbReference type="Pfam" id="PF08447">
    <property type="entry name" value="PAS_3"/>
    <property type="match status" value="1"/>
</dbReference>
<proteinExistence type="predicted"/>
<feature type="domain" description="GGDEF" evidence="9">
    <location>
        <begin position="467"/>
        <end position="600"/>
    </location>
</feature>
<accession>A0A087M5C0</accession>
<evidence type="ECO:0000256" key="5">
    <source>
        <dbReference type="SAM" id="Phobius"/>
    </source>
</evidence>
<dbReference type="STRING" id="46914.JP75_03585"/>
<dbReference type="PANTHER" id="PTHR44757:SF2">
    <property type="entry name" value="BIOFILM ARCHITECTURE MAINTENANCE PROTEIN MBAA"/>
    <property type="match status" value="1"/>
</dbReference>
<dbReference type="InterPro" id="IPR029787">
    <property type="entry name" value="Nucleotide_cyclase"/>
</dbReference>
<dbReference type="InterPro" id="IPR000700">
    <property type="entry name" value="PAS-assoc_C"/>
</dbReference>
<comment type="subcellular location">
    <subcellularLocation>
        <location evidence="1">Membrane</location>
    </subcellularLocation>
</comment>
<dbReference type="InterPro" id="IPR035965">
    <property type="entry name" value="PAS-like_dom_sf"/>
</dbReference>
<keyword evidence="3 5" id="KW-1133">Transmembrane helix</keyword>
<dbReference type="PANTHER" id="PTHR44757">
    <property type="entry name" value="DIGUANYLATE CYCLASE DGCP"/>
    <property type="match status" value="1"/>
</dbReference>
<evidence type="ECO:0000259" key="6">
    <source>
        <dbReference type="PROSITE" id="PS50113"/>
    </source>
</evidence>
<dbReference type="SUPFAM" id="SSF141868">
    <property type="entry name" value="EAL domain-like"/>
    <property type="match status" value="1"/>
</dbReference>
<dbReference type="FunFam" id="3.30.70.270:FF:000001">
    <property type="entry name" value="Diguanylate cyclase domain protein"/>
    <property type="match status" value="1"/>
</dbReference>
<dbReference type="PROSITE" id="PS50839">
    <property type="entry name" value="CHASE"/>
    <property type="match status" value="1"/>
</dbReference>
<dbReference type="Pfam" id="PF00563">
    <property type="entry name" value="EAL"/>
    <property type="match status" value="1"/>
</dbReference>
<evidence type="ECO:0000256" key="3">
    <source>
        <dbReference type="ARBA" id="ARBA00022989"/>
    </source>
</evidence>
<dbReference type="CDD" id="cd00130">
    <property type="entry name" value="PAS"/>
    <property type="match status" value="1"/>
</dbReference>
<keyword evidence="2 5" id="KW-0812">Transmembrane</keyword>
<dbReference type="SMART" id="SM01079">
    <property type="entry name" value="CHASE"/>
    <property type="match status" value="1"/>
</dbReference>
<dbReference type="GO" id="GO:0016020">
    <property type="term" value="C:membrane"/>
    <property type="evidence" value="ECO:0007669"/>
    <property type="project" value="UniProtKB-SubCell"/>
</dbReference>
<dbReference type="Gene3D" id="3.30.450.20">
    <property type="entry name" value="PAS domain"/>
    <property type="match status" value="1"/>
</dbReference>
<evidence type="ECO:0000256" key="2">
    <source>
        <dbReference type="ARBA" id="ARBA00022692"/>
    </source>
</evidence>
<keyword evidence="4 5" id="KW-0472">Membrane</keyword>
<dbReference type="Gene3D" id="3.30.450.350">
    <property type="entry name" value="CHASE domain"/>
    <property type="match status" value="1"/>
</dbReference>
<dbReference type="InterPro" id="IPR000160">
    <property type="entry name" value="GGDEF_dom"/>
</dbReference>
<name>A0A087M5C0_9HYPH</name>
<dbReference type="Pfam" id="PF03924">
    <property type="entry name" value="CHASE"/>
    <property type="match status" value="1"/>
</dbReference>
<dbReference type="InterPro" id="IPR035919">
    <property type="entry name" value="EAL_sf"/>
</dbReference>
<dbReference type="Gene3D" id="2.10.70.100">
    <property type="match status" value="1"/>
</dbReference>
<dbReference type="EMBL" id="JQGC01000003">
    <property type="protein sequence ID" value="KFL32073.1"/>
    <property type="molecule type" value="Genomic_DNA"/>
</dbReference>
<dbReference type="SMART" id="SM00052">
    <property type="entry name" value="EAL"/>
    <property type="match status" value="1"/>
</dbReference>
<feature type="transmembrane region" description="Helical" evidence="5">
    <location>
        <begin position="245"/>
        <end position="265"/>
    </location>
</feature>
<protein>
    <submittedName>
        <fullName evidence="10">Histidine kinase</fullName>
    </submittedName>
</protein>
<keyword evidence="10" id="KW-0808">Transferase</keyword>
<organism evidence="10 11">
    <name type="scientific">Devosia riboflavina</name>
    <dbReference type="NCBI Taxonomy" id="46914"/>
    <lineage>
        <taxon>Bacteria</taxon>
        <taxon>Pseudomonadati</taxon>
        <taxon>Pseudomonadota</taxon>
        <taxon>Alphaproteobacteria</taxon>
        <taxon>Hyphomicrobiales</taxon>
        <taxon>Devosiaceae</taxon>
        <taxon>Devosia</taxon>
    </lineage>
</organism>
<reference evidence="10 11" key="1">
    <citation type="submission" date="2014-08" db="EMBL/GenBank/DDBJ databases">
        <authorList>
            <person name="Hassan Y.I."/>
            <person name="Lepp D."/>
            <person name="Zhou T."/>
        </authorList>
    </citation>
    <scope>NUCLEOTIDE SEQUENCE [LARGE SCALE GENOMIC DNA]</scope>
    <source>
        <strain evidence="10 11">IFO13584</strain>
    </source>
</reference>
<dbReference type="Gene3D" id="3.30.70.270">
    <property type="match status" value="1"/>
</dbReference>
<feature type="domain" description="PAC" evidence="6">
    <location>
        <begin position="363"/>
        <end position="414"/>
    </location>
</feature>
<dbReference type="InterPro" id="IPR042240">
    <property type="entry name" value="CHASE_sf"/>
</dbReference>
<evidence type="ECO:0000259" key="9">
    <source>
        <dbReference type="PROSITE" id="PS50887"/>
    </source>
</evidence>
<evidence type="ECO:0000256" key="4">
    <source>
        <dbReference type="ARBA" id="ARBA00023136"/>
    </source>
</evidence>
<dbReference type="SMART" id="SM00267">
    <property type="entry name" value="GGDEF"/>
    <property type="match status" value="1"/>
</dbReference>
<dbReference type="PROSITE" id="PS50887">
    <property type="entry name" value="GGDEF"/>
    <property type="match status" value="1"/>
</dbReference>
<dbReference type="NCBIfam" id="TIGR00254">
    <property type="entry name" value="GGDEF"/>
    <property type="match status" value="1"/>
</dbReference>
<dbReference type="PROSITE" id="PS50113">
    <property type="entry name" value="PAC"/>
    <property type="match status" value="1"/>
</dbReference>
<dbReference type="SUPFAM" id="SSF55073">
    <property type="entry name" value="Nucleotide cyclase"/>
    <property type="match status" value="1"/>
</dbReference>
<dbReference type="PROSITE" id="PS50883">
    <property type="entry name" value="EAL"/>
    <property type="match status" value="1"/>
</dbReference>
<dbReference type="Proteomes" id="UP000028981">
    <property type="component" value="Unassembled WGS sequence"/>
</dbReference>
<dbReference type="CDD" id="cd01948">
    <property type="entry name" value="EAL"/>
    <property type="match status" value="1"/>
</dbReference>
<sequence length="865" mass="95982">MAFLVVVVAGLVLDRQAETINQERVRSEVLGRISVIRAKLEGHVSSNVQLVRGLVSVISTEPDMDQARFDALVGNLFEEDSQLRSVAAAPDLVIRMTYPLEGNEKAIGLDYRQTPNQWDAVQQVLFTGKMVLAGPVDLVQGGRGFVGRFPVYTTEGGWKKFWGVVSAVIDTDRLYKDSGLYDPSVDDLDISITGHDSQGGHGKLFYGDSLTGRQPVLANVTLPSGSWQIAAVPKAGWQSGMMSQFMLRGAIFIAGCLILLPFVIAGRMISQRHDYIAQLRAREAELTQQTQRLNLALETSKVGLWELDLATGEEVWDARTNEIYGMSVDSGGRTHDHWQKVVHPEDKARAESEFRTSIANGRYQSDYRIVLPDGTTRHIRSIAVLYRAPGEDDRVMGINWDVTADVALSEDLRRAKALTEARNTELEAARVRIEHNALHDSLTGLPNRRYLDEMLRSNAAGGYGGSGTIALLHIDLDRFKQINDTLGHAAGDAMLIHASKVLRESCRDTDFVARIGGDEFVVVSSNSHGEEGLARLAGRLVESMRKPVMHEGHECRCGVSVGIATGMVPAIDVEQLLINADIALYRAKDRGRNRFEFFSAALQAEVINTKRVADEILSSLENHDFVAHYQPQFDARTLDVVGVEALARWRHPTLGLRSPDSFMEIAEELSVVAAIDHAILQQGLKDLERWDRMGLRVPRVSVNVSQRRLHDENLVAALREMDLPEGRVAFELVESIYLDESDGVIAWNIEQIKALGIDVEIDDFGTGYASIVSLQKLHPRRLKIDRQLVDPIITEPGQRRLVASIVDIGKSMDIEIVAEGVETMEHAKILRDLGCDILQGYAFAKPMPREALEGFLLEQSWRRAS</sequence>
<dbReference type="InterPro" id="IPR000014">
    <property type="entry name" value="PAS"/>
</dbReference>
<feature type="domain" description="CHASE" evidence="7">
    <location>
        <begin position="90"/>
        <end position="230"/>
    </location>
</feature>
<dbReference type="Pfam" id="PF00990">
    <property type="entry name" value="GGDEF"/>
    <property type="match status" value="1"/>
</dbReference>
<feature type="domain" description="EAL" evidence="8">
    <location>
        <begin position="609"/>
        <end position="860"/>
    </location>
</feature>
<evidence type="ECO:0000313" key="11">
    <source>
        <dbReference type="Proteomes" id="UP000028981"/>
    </source>
</evidence>
<dbReference type="SUPFAM" id="SSF55785">
    <property type="entry name" value="PYP-like sensor domain (PAS domain)"/>
    <property type="match status" value="1"/>
</dbReference>
<dbReference type="InterPro" id="IPR052155">
    <property type="entry name" value="Biofilm_reg_signaling"/>
</dbReference>
<evidence type="ECO:0000259" key="8">
    <source>
        <dbReference type="PROSITE" id="PS50883"/>
    </source>
</evidence>
<evidence type="ECO:0000259" key="7">
    <source>
        <dbReference type="PROSITE" id="PS50839"/>
    </source>
</evidence>
<gene>
    <name evidence="10" type="ORF">JP75_03585</name>
</gene>
<dbReference type="InterPro" id="IPR013655">
    <property type="entry name" value="PAS_fold_3"/>
</dbReference>
<keyword evidence="11" id="KW-1185">Reference proteome</keyword>
<comment type="caution">
    <text evidence="10">The sequence shown here is derived from an EMBL/GenBank/DDBJ whole genome shotgun (WGS) entry which is preliminary data.</text>
</comment>
<dbReference type="InterPro" id="IPR001633">
    <property type="entry name" value="EAL_dom"/>
</dbReference>